<dbReference type="InterPro" id="IPR050469">
    <property type="entry name" value="Diguanylate_Cyclase"/>
</dbReference>
<keyword evidence="7" id="KW-1185">Reference proteome</keyword>
<evidence type="ECO:0000256" key="4">
    <source>
        <dbReference type="SAM" id="Phobius"/>
    </source>
</evidence>
<evidence type="ECO:0000313" key="7">
    <source>
        <dbReference type="Proteomes" id="UP000593966"/>
    </source>
</evidence>
<dbReference type="InterPro" id="IPR000160">
    <property type="entry name" value="GGDEF_dom"/>
</dbReference>
<accession>A0A7S7AJ46</accession>
<organism evidence="6 7">
    <name type="scientific">Acinetobacter piscicola</name>
    <dbReference type="NCBI Taxonomy" id="2006115"/>
    <lineage>
        <taxon>Bacteria</taxon>
        <taxon>Pseudomonadati</taxon>
        <taxon>Pseudomonadota</taxon>
        <taxon>Gammaproteobacteria</taxon>
        <taxon>Moraxellales</taxon>
        <taxon>Moraxellaceae</taxon>
        <taxon>Acinetobacter</taxon>
    </lineage>
</organism>
<sequence length="471" mass="53427">MGIIFVCALIGILGRPLFFLAIFWPANAVLLGLFLRFPTLRNIGGWLGAFCGFMLADLMTGNYFVLTVFLTISNMLHAVCTLTLLHFFKLDFKQYNKGLTFLFLFLISAFGGCLAAASFAALTIPHVPNTFMKPERVWTDFGMWWTGEIINVIAFLPILLAIPDTQTFKNYWHKQQLAPIQINTMMPLLAIIGSVILTHFFVGPGAIMFPIAALIWAALTYNLFFIAIINCIVCMMLYNSLTEYYIAQSPNAYLATTISVRIGLMMLALGPLTLTIISLNRQKLYHQILYLANHDGLTTTMNRRFFYEESERTVTTIPQKKQAQTVTILLLDLDHFKKINDTYGHHTGDLVLQEFSRQVREQIRSDDLFGRLGGEEFAILLKDMTLQQSIQMAQRICNKVFATPIYLETGECLNISVSIGLSYQTLPYCVPFQQLIKRADEALYQAKEKGRNQLCLENALQKPTDRLHAQF</sequence>
<evidence type="ECO:0000256" key="2">
    <source>
        <dbReference type="ARBA" id="ARBA00012528"/>
    </source>
</evidence>
<feature type="transmembrane region" description="Helical" evidence="4">
    <location>
        <begin position="63"/>
        <end position="87"/>
    </location>
</feature>
<dbReference type="NCBIfam" id="TIGR00254">
    <property type="entry name" value="GGDEF"/>
    <property type="match status" value="1"/>
</dbReference>
<proteinExistence type="predicted"/>
<evidence type="ECO:0000259" key="5">
    <source>
        <dbReference type="PROSITE" id="PS50887"/>
    </source>
</evidence>
<keyword evidence="4" id="KW-1133">Transmembrane helix</keyword>
<dbReference type="CDD" id="cd01949">
    <property type="entry name" value="GGDEF"/>
    <property type="match status" value="1"/>
</dbReference>
<comment type="catalytic activity">
    <reaction evidence="3">
        <text>2 GTP = 3',3'-c-di-GMP + 2 diphosphate</text>
        <dbReference type="Rhea" id="RHEA:24898"/>
        <dbReference type="ChEBI" id="CHEBI:33019"/>
        <dbReference type="ChEBI" id="CHEBI:37565"/>
        <dbReference type="ChEBI" id="CHEBI:58805"/>
        <dbReference type="EC" id="2.7.7.65"/>
    </reaction>
</comment>
<feature type="domain" description="GGDEF" evidence="5">
    <location>
        <begin position="324"/>
        <end position="459"/>
    </location>
</feature>
<feature type="transmembrane region" description="Helical" evidence="4">
    <location>
        <begin position="182"/>
        <end position="202"/>
    </location>
</feature>
<comment type="cofactor">
    <cofactor evidence="1">
        <name>Mg(2+)</name>
        <dbReference type="ChEBI" id="CHEBI:18420"/>
    </cofactor>
</comment>
<dbReference type="Pfam" id="PF00990">
    <property type="entry name" value="GGDEF"/>
    <property type="match status" value="1"/>
</dbReference>
<dbReference type="Proteomes" id="UP000593966">
    <property type="component" value="Chromosome"/>
</dbReference>
<dbReference type="PROSITE" id="PS50887">
    <property type="entry name" value="GGDEF"/>
    <property type="match status" value="1"/>
</dbReference>
<dbReference type="PANTHER" id="PTHR45138">
    <property type="entry name" value="REGULATORY COMPONENTS OF SENSORY TRANSDUCTION SYSTEM"/>
    <property type="match status" value="1"/>
</dbReference>
<dbReference type="PANTHER" id="PTHR45138:SF9">
    <property type="entry name" value="DIGUANYLATE CYCLASE DGCM-RELATED"/>
    <property type="match status" value="1"/>
</dbReference>
<dbReference type="InterPro" id="IPR043128">
    <property type="entry name" value="Rev_trsase/Diguanyl_cyclase"/>
</dbReference>
<dbReference type="GO" id="GO:0052621">
    <property type="term" value="F:diguanylate cyclase activity"/>
    <property type="evidence" value="ECO:0007669"/>
    <property type="project" value="UniProtKB-EC"/>
</dbReference>
<feature type="transmembrane region" description="Helical" evidence="4">
    <location>
        <begin position="99"/>
        <end position="122"/>
    </location>
</feature>
<evidence type="ECO:0000256" key="1">
    <source>
        <dbReference type="ARBA" id="ARBA00001946"/>
    </source>
</evidence>
<dbReference type="InterPro" id="IPR029787">
    <property type="entry name" value="Nucleotide_cyclase"/>
</dbReference>
<dbReference type="RefSeq" id="WP_180046384.1">
    <property type="nucleotide sequence ID" value="NZ_CP048659.1"/>
</dbReference>
<feature type="transmembrane region" description="Helical" evidence="4">
    <location>
        <begin position="258"/>
        <end position="279"/>
    </location>
</feature>
<dbReference type="SUPFAM" id="SSF55073">
    <property type="entry name" value="Nucleotide cyclase"/>
    <property type="match status" value="1"/>
</dbReference>
<reference evidence="6 7" key="1">
    <citation type="submission" date="2020-02" db="EMBL/GenBank/DDBJ databases">
        <title>Tigecycline-resistant Acinetobacter species from pigs and migratory birds.</title>
        <authorList>
            <person name="Chen C."/>
            <person name="Sun J."/>
            <person name="Liao X.-P."/>
            <person name="Liu Y.-H."/>
        </authorList>
    </citation>
    <scope>NUCLEOTIDE SEQUENCE [LARGE SCALE GENOMIC DNA]</scope>
    <source>
        <strain evidence="6 7">YH12207_T</strain>
    </source>
</reference>
<dbReference type="EMBL" id="CP048659">
    <property type="protein sequence ID" value="QOW47917.1"/>
    <property type="molecule type" value="Genomic_DNA"/>
</dbReference>
<evidence type="ECO:0000313" key="6">
    <source>
        <dbReference type="EMBL" id="QOW47917.1"/>
    </source>
</evidence>
<dbReference type="EC" id="2.7.7.65" evidence="2"/>
<evidence type="ECO:0000256" key="3">
    <source>
        <dbReference type="ARBA" id="ARBA00034247"/>
    </source>
</evidence>
<keyword evidence="4" id="KW-0472">Membrane</keyword>
<feature type="transmembrane region" description="Helical" evidence="4">
    <location>
        <begin position="142"/>
        <end position="162"/>
    </location>
</feature>
<protein>
    <recommendedName>
        <fullName evidence="2">diguanylate cyclase</fullName>
        <ecNumber evidence="2">2.7.7.65</ecNumber>
    </recommendedName>
</protein>
<dbReference type="Gene3D" id="3.30.70.270">
    <property type="match status" value="1"/>
</dbReference>
<dbReference type="SMART" id="SM00267">
    <property type="entry name" value="GGDEF"/>
    <property type="match status" value="1"/>
</dbReference>
<feature type="transmembrane region" description="Helical" evidence="4">
    <location>
        <begin position="214"/>
        <end position="238"/>
    </location>
</feature>
<gene>
    <name evidence="6" type="ORF">G0028_10190</name>
</gene>
<dbReference type="AlphaFoldDB" id="A0A7S7AJ46"/>
<keyword evidence="4" id="KW-0812">Transmembrane</keyword>
<dbReference type="FunFam" id="3.30.70.270:FF:000001">
    <property type="entry name" value="Diguanylate cyclase domain protein"/>
    <property type="match status" value="1"/>
</dbReference>
<name>A0A7S7AJ46_9GAMM</name>